<keyword evidence="2" id="KW-0812">Transmembrane</keyword>
<organism evidence="4 5">
    <name type="scientific">Pseudooceanicola nitratireducens</name>
    <dbReference type="NCBI Taxonomy" id="517719"/>
    <lineage>
        <taxon>Bacteria</taxon>
        <taxon>Pseudomonadati</taxon>
        <taxon>Pseudomonadota</taxon>
        <taxon>Alphaproteobacteria</taxon>
        <taxon>Rhodobacterales</taxon>
        <taxon>Paracoccaceae</taxon>
        <taxon>Pseudooceanicola</taxon>
    </lineage>
</organism>
<feature type="compositionally biased region" description="Low complexity" evidence="1">
    <location>
        <begin position="144"/>
        <end position="161"/>
    </location>
</feature>
<feature type="transmembrane region" description="Helical" evidence="2">
    <location>
        <begin position="329"/>
        <end position="349"/>
    </location>
</feature>
<dbReference type="InterPro" id="IPR011723">
    <property type="entry name" value="Znf/thioredoxin_put"/>
</dbReference>
<dbReference type="Proteomes" id="UP000231644">
    <property type="component" value="Unassembled WGS sequence"/>
</dbReference>
<proteinExistence type="predicted"/>
<sequence length="398" mass="43187">MRLTCPNCGAEYDVPDEVIPASGRDVQCSNCGDTWYQYHPDQLNEDGDYDPALAAALDEAEDEDAWSGDDHSEDSEPEDYVDELSAAAEAGELDPLDDIDDFDPEDPEDDAGDIADVGTEDGMVDVDDAPMTDQGTKARPQDSPAEAFAPLPDDPEAPAAPTRAVMPDVQSLDDIDWDSEDDDYEDEDDEESAGPPPGLQPRRKPLSDEVKSILQQEAQYEERARQSDPLESQPELGLDVPAAVPPPPPRREVAAESRLARVRQAEPPAPPVPASATPGRSADPAQAAPRRDLLPDIEEINSSLRRRGEPGRKVDPRNSRQAAKDQRRGFRSGFMSILILMVVAAVIYLQAPKIGQAIPALNGVMTAYTETVDRGRVWLDEKAEILADKLDAATGDGQ</sequence>
<dbReference type="RefSeq" id="WP_175480270.1">
    <property type="nucleotide sequence ID" value="NZ_FNZG01000002.1"/>
</dbReference>
<dbReference type="AlphaFoldDB" id="A0A1I1INI1"/>
<feature type="compositionally biased region" description="Acidic residues" evidence="1">
    <location>
        <begin position="58"/>
        <end position="82"/>
    </location>
</feature>
<feature type="region of interest" description="Disordered" evidence="1">
    <location>
        <begin position="58"/>
        <end position="327"/>
    </location>
</feature>
<evidence type="ECO:0000256" key="1">
    <source>
        <dbReference type="SAM" id="MobiDB-lite"/>
    </source>
</evidence>
<keyword evidence="2" id="KW-0472">Membrane</keyword>
<evidence type="ECO:0000313" key="4">
    <source>
        <dbReference type="EMBL" id="SFC37272.1"/>
    </source>
</evidence>
<accession>A0A1I1INI1</accession>
<protein>
    <submittedName>
        <fullName evidence="4">MJ0042 family finger-like domain-containing protein</fullName>
    </submittedName>
</protein>
<feature type="domain" description="Zinc finger/thioredoxin putative" evidence="3">
    <location>
        <begin position="1"/>
        <end position="35"/>
    </location>
</feature>
<dbReference type="NCBIfam" id="TIGR02098">
    <property type="entry name" value="MJ0042_CXXC"/>
    <property type="match status" value="1"/>
</dbReference>
<keyword evidence="2" id="KW-1133">Transmembrane helix</keyword>
<keyword evidence="5" id="KW-1185">Reference proteome</keyword>
<dbReference type="Pfam" id="PF13717">
    <property type="entry name" value="Zn_ribbon_4"/>
    <property type="match status" value="1"/>
</dbReference>
<feature type="compositionally biased region" description="Basic and acidic residues" evidence="1">
    <location>
        <begin position="249"/>
        <end position="259"/>
    </location>
</feature>
<feature type="compositionally biased region" description="Acidic residues" evidence="1">
    <location>
        <begin position="91"/>
        <end position="130"/>
    </location>
</feature>
<dbReference type="STRING" id="517719.SAMN05421762_0716"/>
<feature type="compositionally biased region" description="Basic and acidic residues" evidence="1">
    <location>
        <begin position="306"/>
        <end position="327"/>
    </location>
</feature>
<feature type="compositionally biased region" description="Acidic residues" evidence="1">
    <location>
        <begin position="171"/>
        <end position="192"/>
    </location>
</feature>
<name>A0A1I1INI1_9RHOB</name>
<evidence type="ECO:0000313" key="5">
    <source>
        <dbReference type="Proteomes" id="UP000231644"/>
    </source>
</evidence>
<evidence type="ECO:0000259" key="3">
    <source>
        <dbReference type="Pfam" id="PF13717"/>
    </source>
</evidence>
<reference evidence="4 5" key="1">
    <citation type="submission" date="2016-10" db="EMBL/GenBank/DDBJ databases">
        <authorList>
            <person name="de Groot N.N."/>
        </authorList>
    </citation>
    <scope>NUCLEOTIDE SEQUENCE [LARGE SCALE GENOMIC DNA]</scope>
    <source>
        <strain evidence="4 5">DSM 29619</strain>
    </source>
</reference>
<evidence type="ECO:0000256" key="2">
    <source>
        <dbReference type="SAM" id="Phobius"/>
    </source>
</evidence>
<gene>
    <name evidence="4" type="ORF">SAMN05421762_0716</name>
</gene>
<dbReference type="EMBL" id="FOLX01000001">
    <property type="protein sequence ID" value="SFC37272.1"/>
    <property type="molecule type" value="Genomic_DNA"/>
</dbReference>